<evidence type="ECO:0000313" key="5">
    <source>
        <dbReference type="EnsemblMetazoa" id="AALFPA23_015733.P22931"/>
    </source>
</evidence>
<keyword evidence="1 2" id="KW-0694">RNA-binding</keyword>
<dbReference type="EnsemblMetazoa" id="AALFPA23_015733.R22931">
    <property type="protein sequence ID" value="AALFPA23_015733.P22931"/>
    <property type="gene ID" value="AALFPA23_015733"/>
</dbReference>
<dbReference type="SUPFAM" id="SSF54928">
    <property type="entry name" value="RNA-binding domain, RBD"/>
    <property type="match status" value="1"/>
</dbReference>
<dbReference type="GeneID" id="109427429"/>
<dbReference type="InterPro" id="IPR034784">
    <property type="entry name" value="PDIP3_RRM"/>
</dbReference>
<dbReference type="PROSITE" id="PS50102">
    <property type="entry name" value="RRM"/>
    <property type="match status" value="1"/>
</dbReference>
<accession>A0ABM1Z7A9</accession>
<dbReference type="RefSeq" id="XP_019558530.3">
    <property type="nucleotide sequence ID" value="XM_019702985.3"/>
</dbReference>
<sequence length="455" mass="49729">MDAMSLSLDDIIKKKAIGKRPKPPTAGKKVVVAKVGRNGAGKRLLGKKPLGSPAANGRRKPAAVASAAAAVGKSRLGGGVGKPAVIVDARMKIIQKKRAQIRDARDKLVEIARNSGDARLRLLKRKGKLPPPGNGILKKRSSGDHPRGKVYVDEMDVDYDMEVDIRRPIGPLKRTVRNEMFSVPSTMPPLPTFSRNIRNSSPPPTSSSSWNTDPFDCYEVHTSRPVVSKAPPPPAPIPRYDDIPPRRGITRVRSPPPPHPMYAEDRPHLSSTMRARLERAPNPNESMGIFAKMAPEDHHRSSGGSSSSRHHHHHHSQPLSPSPSPPITGYRIVVSNLHGSVTQNDIKELFEDIGDLLESRLVRPGVAEVIYRTLKDAEEAVDTYHNRQLDGQPMKCLLVKPRSSNKPTAPAISYSSSSRSLKSTSLSSSSSSGAKKSHVEIDIDALHTVLFRRDH</sequence>
<dbReference type="Pfam" id="PF00076">
    <property type="entry name" value="RRM_1"/>
    <property type="match status" value="1"/>
</dbReference>
<evidence type="ECO:0000256" key="2">
    <source>
        <dbReference type="PROSITE-ProRule" id="PRU00176"/>
    </source>
</evidence>
<keyword evidence="6" id="KW-1185">Reference proteome</keyword>
<dbReference type="InterPro" id="IPR035979">
    <property type="entry name" value="RBD_domain_sf"/>
</dbReference>
<name>A0ABM1Z7A9_AEDAL</name>
<feature type="compositionally biased region" description="Low complexity" evidence="3">
    <location>
        <begin position="413"/>
        <end position="433"/>
    </location>
</feature>
<dbReference type="Gene3D" id="3.30.70.330">
    <property type="match status" value="1"/>
</dbReference>
<feature type="domain" description="RRM" evidence="4">
    <location>
        <begin position="330"/>
        <end position="401"/>
    </location>
</feature>
<protein>
    <recommendedName>
        <fullName evidence="4">RRM domain-containing protein</fullName>
    </recommendedName>
</protein>
<reference evidence="5" key="2">
    <citation type="submission" date="2025-05" db="UniProtKB">
        <authorList>
            <consortium name="EnsemblMetazoa"/>
        </authorList>
    </citation>
    <scope>IDENTIFICATION</scope>
    <source>
        <strain evidence="5">Foshan</strain>
    </source>
</reference>
<dbReference type="Proteomes" id="UP000069940">
    <property type="component" value="Unassembled WGS sequence"/>
</dbReference>
<dbReference type="CDD" id="cd12681">
    <property type="entry name" value="RRM_SKAR"/>
    <property type="match status" value="1"/>
</dbReference>
<dbReference type="PANTHER" id="PTHR19965:SF94">
    <property type="entry name" value="FI13061P-RELATED"/>
    <property type="match status" value="1"/>
</dbReference>
<feature type="region of interest" description="Disordered" evidence="3">
    <location>
        <begin position="125"/>
        <end position="149"/>
    </location>
</feature>
<dbReference type="InterPro" id="IPR051229">
    <property type="entry name" value="ALYREF_mRNA_export"/>
</dbReference>
<evidence type="ECO:0000256" key="3">
    <source>
        <dbReference type="SAM" id="MobiDB-lite"/>
    </source>
</evidence>
<dbReference type="SMART" id="SM00360">
    <property type="entry name" value="RRM"/>
    <property type="match status" value="1"/>
</dbReference>
<dbReference type="InterPro" id="IPR000504">
    <property type="entry name" value="RRM_dom"/>
</dbReference>
<evidence type="ECO:0000256" key="1">
    <source>
        <dbReference type="ARBA" id="ARBA00022884"/>
    </source>
</evidence>
<organism evidence="5 6">
    <name type="scientific">Aedes albopictus</name>
    <name type="common">Asian tiger mosquito</name>
    <name type="synonym">Stegomyia albopicta</name>
    <dbReference type="NCBI Taxonomy" id="7160"/>
    <lineage>
        <taxon>Eukaryota</taxon>
        <taxon>Metazoa</taxon>
        <taxon>Ecdysozoa</taxon>
        <taxon>Arthropoda</taxon>
        <taxon>Hexapoda</taxon>
        <taxon>Insecta</taxon>
        <taxon>Pterygota</taxon>
        <taxon>Neoptera</taxon>
        <taxon>Endopterygota</taxon>
        <taxon>Diptera</taxon>
        <taxon>Nematocera</taxon>
        <taxon>Culicoidea</taxon>
        <taxon>Culicidae</taxon>
        <taxon>Culicinae</taxon>
        <taxon>Aedini</taxon>
        <taxon>Aedes</taxon>
        <taxon>Stegomyia</taxon>
    </lineage>
</organism>
<feature type="region of interest" description="Disordered" evidence="3">
    <location>
        <begin position="401"/>
        <end position="433"/>
    </location>
</feature>
<evidence type="ECO:0000313" key="6">
    <source>
        <dbReference type="Proteomes" id="UP000069940"/>
    </source>
</evidence>
<reference evidence="6" key="1">
    <citation type="journal article" date="2015" name="Proc. Natl. Acad. Sci. U.S.A.">
        <title>Genome sequence of the Asian Tiger mosquito, Aedes albopictus, reveals insights into its biology, genetics, and evolution.</title>
        <authorList>
            <person name="Chen X.G."/>
            <person name="Jiang X."/>
            <person name="Gu J."/>
            <person name="Xu M."/>
            <person name="Wu Y."/>
            <person name="Deng Y."/>
            <person name="Zhang C."/>
            <person name="Bonizzoni M."/>
            <person name="Dermauw W."/>
            <person name="Vontas J."/>
            <person name="Armbruster P."/>
            <person name="Huang X."/>
            <person name="Yang Y."/>
            <person name="Zhang H."/>
            <person name="He W."/>
            <person name="Peng H."/>
            <person name="Liu Y."/>
            <person name="Wu K."/>
            <person name="Chen J."/>
            <person name="Lirakis M."/>
            <person name="Topalis P."/>
            <person name="Van Leeuwen T."/>
            <person name="Hall A.B."/>
            <person name="Jiang X."/>
            <person name="Thorpe C."/>
            <person name="Mueller R.L."/>
            <person name="Sun C."/>
            <person name="Waterhouse R.M."/>
            <person name="Yan G."/>
            <person name="Tu Z.J."/>
            <person name="Fang X."/>
            <person name="James A.A."/>
        </authorList>
    </citation>
    <scope>NUCLEOTIDE SEQUENCE [LARGE SCALE GENOMIC DNA]</scope>
    <source>
        <strain evidence="6">Foshan</strain>
    </source>
</reference>
<proteinExistence type="predicted"/>
<feature type="region of interest" description="Disordered" evidence="3">
    <location>
        <begin position="187"/>
        <end position="267"/>
    </location>
</feature>
<feature type="region of interest" description="Disordered" evidence="3">
    <location>
        <begin position="41"/>
        <end position="60"/>
    </location>
</feature>
<dbReference type="InterPro" id="IPR012677">
    <property type="entry name" value="Nucleotide-bd_a/b_plait_sf"/>
</dbReference>
<evidence type="ECO:0000259" key="4">
    <source>
        <dbReference type="PROSITE" id="PS50102"/>
    </source>
</evidence>
<dbReference type="PANTHER" id="PTHR19965">
    <property type="entry name" value="RNA AND EXPORT FACTOR BINDING PROTEIN"/>
    <property type="match status" value="1"/>
</dbReference>
<feature type="region of interest" description="Disordered" evidence="3">
    <location>
        <begin position="295"/>
        <end position="327"/>
    </location>
</feature>